<evidence type="ECO:0000256" key="1">
    <source>
        <dbReference type="ARBA" id="ARBA00008635"/>
    </source>
</evidence>
<gene>
    <name evidence="4" type="ORF">Pan54_21470</name>
</gene>
<keyword evidence="2 3" id="KW-0479">Metal-binding</keyword>
<accession>A0A5C5XG88</accession>
<organism evidence="4 5">
    <name type="scientific">Rubinisphaera italica</name>
    <dbReference type="NCBI Taxonomy" id="2527969"/>
    <lineage>
        <taxon>Bacteria</taxon>
        <taxon>Pseudomonadati</taxon>
        <taxon>Planctomycetota</taxon>
        <taxon>Planctomycetia</taxon>
        <taxon>Planctomycetales</taxon>
        <taxon>Planctomycetaceae</taxon>
        <taxon>Rubinisphaera</taxon>
    </lineage>
</organism>
<dbReference type="EMBL" id="SJPG01000001">
    <property type="protein sequence ID" value="TWT61411.1"/>
    <property type="molecule type" value="Genomic_DNA"/>
</dbReference>
<dbReference type="GO" id="GO:0046872">
    <property type="term" value="F:metal ion binding"/>
    <property type="evidence" value="ECO:0007669"/>
    <property type="project" value="UniProtKB-KW"/>
</dbReference>
<sequence length="181" mass="20828">MTAIDLINRLHEHRMWVNRQLLLASEELTKEQLQQPFEIGQGSVWKTLLHMLAAEYVWLEALEGIETPLMPGDRPGLLPGNQETEERIRSIEELCLKWKEVDRRWITYLDGLTQANLDEIVYKVSTSSQKGKRSGTKRGDILLHVCTHAQYTTSQLVNMLKHLGRTPLPESMLISRPCITL</sequence>
<dbReference type="Proteomes" id="UP000316095">
    <property type="component" value="Unassembled WGS sequence"/>
</dbReference>
<dbReference type="InterPro" id="IPR007837">
    <property type="entry name" value="DinB"/>
</dbReference>
<evidence type="ECO:0000256" key="3">
    <source>
        <dbReference type="PIRSR" id="PIRSR607837-1"/>
    </source>
</evidence>
<dbReference type="AlphaFoldDB" id="A0A5C5XG88"/>
<feature type="binding site" evidence="3">
    <location>
        <position position="148"/>
    </location>
    <ligand>
        <name>a divalent metal cation</name>
        <dbReference type="ChEBI" id="CHEBI:60240"/>
    </ligand>
</feature>
<name>A0A5C5XG88_9PLAN</name>
<evidence type="ECO:0000256" key="2">
    <source>
        <dbReference type="ARBA" id="ARBA00022723"/>
    </source>
</evidence>
<comment type="similarity">
    <text evidence="1">Belongs to the DinB family.</text>
</comment>
<dbReference type="RefSeq" id="WP_146503406.1">
    <property type="nucleotide sequence ID" value="NZ_SJPG01000001.1"/>
</dbReference>
<evidence type="ECO:0000313" key="4">
    <source>
        <dbReference type="EMBL" id="TWT61411.1"/>
    </source>
</evidence>
<protein>
    <submittedName>
        <fullName evidence="4">DinB family protein</fullName>
    </submittedName>
</protein>
<feature type="binding site" evidence="3">
    <location>
        <position position="50"/>
    </location>
    <ligand>
        <name>a divalent metal cation</name>
        <dbReference type="ChEBI" id="CHEBI:60240"/>
    </ligand>
</feature>
<dbReference type="Pfam" id="PF05163">
    <property type="entry name" value="DinB"/>
    <property type="match status" value="1"/>
</dbReference>
<dbReference type="OrthoDB" id="9811413at2"/>
<comment type="caution">
    <text evidence="4">The sequence shown here is derived from an EMBL/GenBank/DDBJ whole genome shotgun (WGS) entry which is preliminary data.</text>
</comment>
<dbReference type="PANTHER" id="PTHR37302">
    <property type="entry name" value="SLR1116 PROTEIN"/>
    <property type="match status" value="1"/>
</dbReference>
<proteinExistence type="inferred from homology"/>
<dbReference type="PANTHER" id="PTHR37302:SF3">
    <property type="entry name" value="DAMAGE-INDUCIBLE PROTEIN DINB"/>
    <property type="match status" value="1"/>
</dbReference>
<keyword evidence="5" id="KW-1185">Reference proteome</keyword>
<dbReference type="Gene3D" id="1.20.120.450">
    <property type="entry name" value="dinb family like domain"/>
    <property type="match status" value="1"/>
</dbReference>
<dbReference type="SUPFAM" id="SSF109854">
    <property type="entry name" value="DinB/YfiT-like putative metalloenzymes"/>
    <property type="match status" value="1"/>
</dbReference>
<evidence type="ECO:0000313" key="5">
    <source>
        <dbReference type="Proteomes" id="UP000316095"/>
    </source>
</evidence>
<dbReference type="InterPro" id="IPR034660">
    <property type="entry name" value="DinB/YfiT-like"/>
</dbReference>
<reference evidence="4 5" key="1">
    <citation type="submission" date="2019-02" db="EMBL/GenBank/DDBJ databases">
        <title>Deep-cultivation of Planctomycetes and their phenomic and genomic characterization uncovers novel biology.</title>
        <authorList>
            <person name="Wiegand S."/>
            <person name="Jogler M."/>
            <person name="Boedeker C."/>
            <person name="Pinto D."/>
            <person name="Vollmers J."/>
            <person name="Rivas-Marin E."/>
            <person name="Kohn T."/>
            <person name="Peeters S.H."/>
            <person name="Heuer A."/>
            <person name="Rast P."/>
            <person name="Oberbeckmann S."/>
            <person name="Bunk B."/>
            <person name="Jeske O."/>
            <person name="Meyerdierks A."/>
            <person name="Storesund J.E."/>
            <person name="Kallscheuer N."/>
            <person name="Luecker S."/>
            <person name="Lage O.M."/>
            <person name="Pohl T."/>
            <person name="Merkel B.J."/>
            <person name="Hornburger P."/>
            <person name="Mueller R.-W."/>
            <person name="Bruemmer F."/>
            <person name="Labrenz M."/>
            <person name="Spormann A.M."/>
            <person name="Op Den Camp H."/>
            <person name="Overmann J."/>
            <person name="Amann R."/>
            <person name="Jetten M.S.M."/>
            <person name="Mascher T."/>
            <person name="Medema M.H."/>
            <person name="Devos D.P."/>
            <person name="Kaster A.-K."/>
            <person name="Ovreas L."/>
            <person name="Rohde M."/>
            <person name="Galperin M.Y."/>
            <person name="Jogler C."/>
        </authorList>
    </citation>
    <scope>NUCLEOTIDE SEQUENCE [LARGE SCALE GENOMIC DNA]</scope>
    <source>
        <strain evidence="4 5">Pan54</strain>
    </source>
</reference>